<feature type="coiled-coil region" evidence="1">
    <location>
        <begin position="44"/>
        <end position="71"/>
    </location>
</feature>
<feature type="region of interest" description="Disordered" evidence="2">
    <location>
        <begin position="166"/>
        <end position="191"/>
    </location>
</feature>
<evidence type="ECO:0000313" key="4">
    <source>
        <dbReference type="Proteomes" id="UP000005237"/>
    </source>
</evidence>
<evidence type="ECO:0000256" key="1">
    <source>
        <dbReference type="SAM" id="Coils"/>
    </source>
</evidence>
<proteinExistence type="predicted"/>
<dbReference type="Proteomes" id="UP000005237">
    <property type="component" value="Unassembled WGS sequence"/>
</dbReference>
<reference evidence="4" key="1">
    <citation type="submission" date="2010-08" db="EMBL/GenBank/DDBJ databases">
        <authorList>
            <consortium name="Caenorhabditis japonica Sequencing Consortium"/>
            <person name="Wilson R.K."/>
        </authorList>
    </citation>
    <scope>NUCLEOTIDE SEQUENCE [LARGE SCALE GENOMIC DNA]</scope>
    <source>
        <strain evidence="4">DF5081</strain>
    </source>
</reference>
<reference evidence="3" key="2">
    <citation type="submission" date="2022-06" db="UniProtKB">
        <authorList>
            <consortium name="EnsemblMetazoa"/>
        </authorList>
    </citation>
    <scope>IDENTIFICATION</scope>
    <source>
        <strain evidence="3">DF5081</strain>
    </source>
</reference>
<protein>
    <submittedName>
        <fullName evidence="3">Uncharacterized protein</fullName>
    </submittedName>
</protein>
<feature type="region of interest" description="Disordered" evidence="2">
    <location>
        <begin position="290"/>
        <end position="316"/>
    </location>
</feature>
<organism evidence="3 4">
    <name type="scientific">Caenorhabditis japonica</name>
    <dbReference type="NCBI Taxonomy" id="281687"/>
    <lineage>
        <taxon>Eukaryota</taxon>
        <taxon>Metazoa</taxon>
        <taxon>Ecdysozoa</taxon>
        <taxon>Nematoda</taxon>
        <taxon>Chromadorea</taxon>
        <taxon>Rhabditida</taxon>
        <taxon>Rhabditina</taxon>
        <taxon>Rhabditomorpha</taxon>
        <taxon>Rhabditoidea</taxon>
        <taxon>Rhabditidae</taxon>
        <taxon>Peloderinae</taxon>
        <taxon>Caenorhabditis</taxon>
    </lineage>
</organism>
<evidence type="ECO:0000313" key="3">
    <source>
        <dbReference type="EnsemblMetazoa" id="CJA07036.1"/>
    </source>
</evidence>
<feature type="region of interest" description="Disordered" evidence="2">
    <location>
        <begin position="116"/>
        <end position="150"/>
    </location>
</feature>
<name>A0A8R1HNG3_CAEJA</name>
<dbReference type="EnsemblMetazoa" id="CJA07036.1">
    <property type="protein sequence ID" value="CJA07036.1"/>
    <property type="gene ID" value="WBGene00126240"/>
</dbReference>
<evidence type="ECO:0000256" key="2">
    <source>
        <dbReference type="SAM" id="MobiDB-lite"/>
    </source>
</evidence>
<accession>A0A8R1HNG3</accession>
<feature type="compositionally biased region" description="Basic and acidic residues" evidence="2">
    <location>
        <begin position="306"/>
        <end position="316"/>
    </location>
</feature>
<keyword evidence="1" id="KW-0175">Coiled coil</keyword>
<sequence length="316" mass="34357">MSTTFHRQHYRPIFPSAGPQERRCVGFQLHQCKDARGYIARASGNAVEQHVEALRQRIEEIEGELVAKEVTGALSVGLRRDYFSPKSSSIRAKAVGEGVSGLAAEGSACTRNPTVHVTGDVVRPPASEQCGLNPEVRSEPGTKNTLNNPVDGHQVQLVTSDIVRPPASEQRGVNPEVMGEPGTISKTSNQVRGNHVPHVNVANFKSSTTINPYSGAFSESLTSFVRQFKDHTLAADANASEEIKRYSFLTFLTGNARDRAEDFMATKAEAQLALEATKFSWQAQLLPKSASEPSRGYTGSISQQESAHHMERGITT</sequence>
<dbReference type="AlphaFoldDB" id="A0A8R1HNG3"/>
<keyword evidence="4" id="KW-1185">Reference proteome</keyword>